<dbReference type="GO" id="GO:0007165">
    <property type="term" value="P:signal transduction"/>
    <property type="evidence" value="ECO:0007669"/>
    <property type="project" value="UniProtKB-KW"/>
</dbReference>
<keyword evidence="1 3" id="KW-0807">Transducer</keyword>
<keyword evidence="7" id="KW-1185">Reference proteome</keyword>
<dbReference type="PANTHER" id="PTHR32089:SF112">
    <property type="entry name" value="LYSOZYME-LIKE PROTEIN-RELATED"/>
    <property type="match status" value="1"/>
</dbReference>
<comment type="similarity">
    <text evidence="2">Belongs to the methyl-accepting chemotaxis (MCP) protein family.</text>
</comment>
<organism evidence="6 7">
    <name type="scientific">Orenia metallireducens</name>
    <dbReference type="NCBI Taxonomy" id="1413210"/>
    <lineage>
        <taxon>Bacteria</taxon>
        <taxon>Bacillati</taxon>
        <taxon>Bacillota</taxon>
        <taxon>Clostridia</taxon>
        <taxon>Halanaerobiales</taxon>
        <taxon>Halobacteroidaceae</taxon>
        <taxon>Orenia</taxon>
    </lineage>
</organism>
<evidence type="ECO:0000256" key="2">
    <source>
        <dbReference type="ARBA" id="ARBA00029447"/>
    </source>
</evidence>
<gene>
    <name evidence="6" type="ORF">SAMN06265827_105146</name>
</gene>
<evidence type="ECO:0000256" key="3">
    <source>
        <dbReference type="PROSITE-ProRule" id="PRU00284"/>
    </source>
</evidence>
<keyword evidence="4" id="KW-0812">Transmembrane</keyword>
<name>A0A285G7K5_9FIRM</name>
<dbReference type="Gene3D" id="1.10.287.950">
    <property type="entry name" value="Methyl-accepting chemotaxis protein"/>
    <property type="match status" value="1"/>
</dbReference>
<dbReference type="Proteomes" id="UP000219573">
    <property type="component" value="Unassembled WGS sequence"/>
</dbReference>
<proteinExistence type="inferred from homology"/>
<evidence type="ECO:0000313" key="7">
    <source>
        <dbReference type="Proteomes" id="UP000219573"/>
    </source>
</evidence>
<accession>A0A285G7K5</accession>
<feature type="transmembrane region" description="Helical" evidence="4">
    <location>
        <begin position="227"/>
        <end position="250"/>
    </location>
</feature>
<dbReference type="Pfam" id="PF00015">
    <property type="entry name" value="MCPsignal"/>
    <property type="match status" value="1"/>
</dbReference>
<dbReference type="SMART" id="SM00283">
    <property type="entry name" value="MA"/>
    <property type="match status" value="1"/>
</dbReference>
<dbReference type="AlphaFoldDB" id="A0A285G7K5"/>
<dbReference type="PANTHER" id="PTHR32089">
    <property type="entry name" value="METHYL-ACCEPTING CHEMOTAXIS PROTEIN MCPB"/>
    <property type="match status" value="1"/>
</dbReference>
<evidence type="ECO:0000256" key="4">
    <source>
        <dbReference type="SAM" id="Phobius"/>
    </source>
</evidence>
<dbReference type="EMBL" id="OBDZ01000005">
    <property type="protein sequence ID" value="SNY19562.1"/>
    <property type="molecule type" value="Genomic_DNA"/>
</dbReference>
<feature type="transmembrane region" description="Helical" evidence="4">
    <location>
        <begin position="61"/>
        <end position="80"/>
    </location>
</feature>
<dbReference type="InterPro" id="IPR004090">
    <property type="entry name" value="Chemotax_Me-accpt_rcpt"/>
</dbReference>
<keyword evidence="4" id="KW-1133">Transmembrane helix</keyword>
<dbReference type="GO" id="GO:0016020">
    <property type="term" value="C:membrane"/>
    <property type="evidence" value="ECO:0007669"/>
    <property type="project" value="InterPro"/>
</dbReference>
<evidence type="ECO:0000259" key="5">
    <source>
        <dbReference type="PROSITE" id="PS50111"/>
    </source>
</evidence>
<keyword evidence="4" id="KW-0472">Membrane</keyword>
<dbReference type="GO" id="GO:0004888">
    <property type="term" value="F:transmembrane signaling receptor activity"/>
    <property type="evidence" value="ECO:0007669"/>
    <property type="project" value="InterPro"/>
</dbReference>
<feature type="domain" description="Methyl-accepting transducer" evidence="5">
    <location>
        <begin position="284"/>
        <end position="520"/>
    </location>
</feature>
<dbReference type="PROSITE" id="PS50111">
    <property type="entry name" value="CHEMOTAXIS_TRANSDUC_2"/>
    <property type="match status" value="1"/>
</dbReference>
<evidence type="ECO:0000256" key="1">
    <source>
        <dbReference type="ARBA" id="ARBA00023224"/>
    </source>
</evidence>
<evidence type="ECO:0000313" key="6">
    <source>
        <dbReference type="EMBL" id="SNY19562.1"/>
    </source>
</evidence>
<dbReference type="PRINTS" id="PR00260">
    <property type="entry name" value="CHEMTRNSDUCR"/>
</dbReference>
<sequence>MFELDYKMELLVKIKVLRSDPILNLNQLKEKTSQLGILKRVSHRGLNKGFKSNKISIIRRLEIGFSLILIGIIIVIAIVFNNTSQITKKIEVVNQRIVPSVNYSQSLLQNIDNRLLEVYRWHAGVKGLTSANGNNAVSSNIDSLKKYLTKDDQAEELDSLEALNHDLWLNYDQLKKSDKDSYSRRLLLQQMNKIGSKMRLNIIALNASNDEQLNNNVKQIVDNSKQMMITIVILGLIIFILVICLGYIIIRGVNDVVSKIKGETNRLAAKANSITDIGNSIKEVADSVDEKLNNTFGAVKELVSGNNDISLVVEEFSLSIQEVSAKIEELSHKANFISQLGDEAYRLVKETDQRIEDGNEFVQNTLNTMKHLQNSIVQINTISEKIMGLTDQTNLLSLNASIEAARAGEHGKGFGVVAYEIKELANKSIEATKEVQKIGREIESAVQEVSAVLISNTGDKNSIINIFNEINDLSSDVTVKMEEVKNAAAQQVVSSERVDRLTQDIAASSQEVAAQMQQAAAFTGEINDSMEEVNSYNSDLYSKINQQVESTNKQMDLIERVIKANANLKNS</sequence>
<dbReference type="SUPFAM" id="SSF58104">
    <property type="entry name" value="Methyl-accepting chemotaxis protein (MCP) signaling domain"/>
    <property type="match status" value="1"/>
</dbReference>
<dbReference type="GO" id="GO:0006935">
    <property type="term" value="P:chemotaxis"/>
    <property type="evidence" value="ECO:0007669"/>
    <property type="project" value="InterPro"/>
</dbReference>
<protein>
    <submittedName>
        <fullName evidence="6">Methyl-accepting chemotaxis protein</fullName>
    </submittedName>
</protein>
<dbReference type="OrthoDB" id="2542987at2"/>
<reference evidence="7" key="1">
    <citation type="submission" date="2017-09" db="EMBL/GenBank/DDBJ databases">
        <authorList>
            <person name="Varghese N."/>
            <person name="Submissions S."/>
        </authorList>
    </citation>
    <scope>NUCLEOTIDE SEQUENCE [LARGE SCALE GENOMIC DNA]</scope>
    <source>
        <strain evidence="7">MSL47</strain>
    </source>
</reference>
<dbReference type="InterPro" id="IPR004089">
    <property type="entry name" value="MCPsignal_dom"/>
</dbReference>